<proteinExistence type="predicted"/>
<evidence type="ECO:0000313" key="2">
    <source>
        <dbReference type="Proteomes" id="UP000017246"/>
    </source>
</evidence>
<protein>
    <submittedName>
        <fullName evidence="1">Uncharacterized protein</fullName>
    </submittedName>
</protein>
<dbReference type="Proteomes" id="UP000017246">
    <property type="component" value="Unassembled WGS sequence"/>
</dbReference>
<sequence>MLLQVPFESDYTADVSENRRLEWREPVNIPQDTQALGQLIDIIHQRGKLGGNVAFMGAMDIISHSRTRFLIKSLQRGAIVALRRLFLRADPFSKSWNGIGPGIAIFNKLVNSSVEVRNCLLDFWPLILRPLKFVFRKLEKMRQKHTTFCNALGPRECKRNGRDERVETFQEQILPYMINDPRVILQQEGAGWITMSDYMRNLEIMFLVAPDRTQESVDRIYRLNRTINLHHTSFWEIIPRDLQAKHKVIPGPRLHFLNLLDRFKLGRGDAHEAAKEDVALKAQWDLQAVRVDRVELLSSIEHETVNTEVAFKDSNSIKTEGKNERQSLSNRSSIAFSFNPEEHTPASDTDFRDSLMTILMKIPDTAKHNASRDKRSEEECLKNAVAKRTADKSDTWAMAPPVARRLKQDPRQSKWFRKAVKPLINSLCLPESQKEAVKIVYAGYETIVKTKNHPHTLSIPTFPNEAHKPSSDCQI</sequence>
<name>A0A068XY04_ECHMU</name>
<gene>
    <name evidence="1" type="ORF">EmuJ_000433800</name>
</gene>
<organism evidence="1 2">
    <name type="scientific">Echinococcus multilocularis</name>
    <name type="common">Fox tapeworm</name>
    <dbReference type="NCBI Taxonomy" id="6211"/>
    <lineage>
        <taxon>Eukaryota</taxon>
        <taxon>Metazoa</taxon>
        <taxon>Spiralia</taxon>
        <taxon>Lophotrochozoa</taxon>
        <taxon>Platyhelminthes</taxon>
        <taxon>Cestoda</taxon>
        <taxon>Eucestoda</taxon>
        <taxon>Cyclophyllidea</taxon>
        <taxon>Taeniidae</taxon>
        <taxon>Echinococcus</taxon>
    </lineage>
</organism>
<reference evidence="1" key="1">
    <citation type="journal article" date="2013" name="Nature">
        <title>The genomes of four tapeworm species reveal adaptations to parasitism.</title>
        <authorList>
            <person name="Tsai I.J."/>
            <person name="Zarowiecki M."/>
            <person name="Holroyd N."/>
            <person name="Garciarrubio A."/>
            <person name="Sanchez-Flores A."/>
            <person name="Brooks K.L."/>
            <person name="Tracey A."/>
            <person name="Bobes R.J."/>
            <person name="Fragoso G."/>
            <person name="Sciutto E."/>
            <person name="Aslett M."/>
            <person name="Beasley H."/>
            <person name="Bennett H.M."/>
            <person name="Cai J."/>
            <person name="Camicia F."/>
            <person name="Clark R."/>
            <person name="Cucher M."/>
            <person name="De Silva N."/>
            <person name="Day T.A."/>
            <person name="Deplazes P."/>
            <person name="Estrada K."/>
            <person name="Fernandez C."/>
            <person name="Holland P.W."/>
            <person name="Hou J."/>
            <person name="Hu S."/>
            <person name="Huckvale T."/>
            <person name="Hung S.S."/>
            <person name="Kamenetzky L."/>
            <person name="Keane J.A."/>
            <person name="Kiss F."/>
            <person name="Koziol U."/>
            <person name="Lambert O."/>
            <person name="Liu K."/>
            <person name="Luo X."/>
            <person name="Luo Y."/>
            <person name="Macchiaroli N."/>
            <person name="Nichol S."/>
            <person name="Paps J."/>
            <person name="Parkinson J."/>
            <person name="Pouchkina-Stantcheva N."/>
            <person name="Riddiford N."/>
            <person name="Rosenzvit M."/>
            <person name="Salinas G."/>
            <person name="Wasmuth J.D."/>
            <person name="Zamanian M."/>
            <person name="Zheng Y."/>
            <person name="Cai X."/>
            <person name="Soberon X."/>
            <person name="Olson P.D."/>
            <person name="Laclette J.P."/>
            <person name="Brehm K."/>
            <person name="Berriman M."/>
            <person name="Garciarrubio A."/>
            <person name="Bobes R.J."/>
            <person name="Fragoso G."/>
            <person name="Sanchez-Flores A."/>
            <person name="Estrada K."/>
            <person name="Cevallos M.A."/>
            <person name="Morett E."/>
            <person name="Gonzalez V."/>
            <person name="Portillo T."/>
            <person name="Ochoa-Leyva A."/>
            <person name="Jose M.V."/>
            <person name="Sciutto E."/>
            <person name="Landa A."/>
            <person name="Jimenez L."/>
            <person name="Valdes V."/>
            <person name="Carrero J.C."/>
            <person name="Larralde C."/>
            <person name="Morales-Montor J."/>
            <person name="Limon-Lason J."/>
            <person name="Soberon X."/>
            <person name="Laclette J.P."/>
        </authorList>
    </citation>
    <scope>NUCLEOTIDE SEQUENCE [LARGE SCALE GENOMIC DNA]</scope>
</reference>
<reference evidence="1" key="2">
    <citation type="submission" date="2015-11" db="EMBL/GenBank/DDBJ databases">
        <authorList>
            <person name="Zhang Y."/>
            <person name="Guo Z."/>
        </authorList>
    </citation>
    <scope>NUCLEOTIDE SEQUENCE</scope>
</reference>
<dbReference type="AlphaFoldDB" id="A0A068XY04"/>
<dbReference type="OMA" id="PRECKRN"/>
<accession>A0A068XY04</accession>
<dbReference type="OrthoDB" id="6226668at2759"/>
<keyword evidence="2" id="KW-1185">Reference proteome</keyword>
<dbReference type="EMBL" id="LN902843">
    <property type="protein sequence ID" value="CDS37106.1"/>
    <property type="molecule type" value="Genomic_DNA"/>
</dbReference>
<evidence type="ECO:0000313" key="1">
    <source>
        <dbReference type="EMBL" id="CDS37106.1"/>
    </source>
</evidence>